<comment type="subcellular location">
    <subcellularLocation>
        <location evidence="1">Bacterial flagellum basal body</location>
    </subcellularLocation>
    <subcellularLocation>
        <location evidence="2">Cell membrane</location>
    </subcellularLocation>
</comment>
<dbReference type="AlphaFoldDB" id="A0A3P3ZLB6"/>
<keyword evidence="6 9" id="KW-0472">Membrane</keyword>
<evidence type="ECO:0000256" key="5">
    <source>
        <dbReference type="ARBA" id="ARBA00022989"/>
    </source>
</evidence>
<name>A0A3P3ZLB6_9ZZZZ</name>
<keyword evidence="3" id="KW-1003">Cell membrane</keyword>
<dbReference type="InterPro" id="IPR022781">
    <property type="entry name" value="Flagellar_biosynth_FliO"/>
</dbReference>
<keyword evidence="5 9" id="KW-1133">Transmembrane helix</keyword>
<dbReference type="GO" id="GO:0005886">
    <property type="term" value="C:plasma membrane"/>
    <property type="evidence" value="ECO:0007669"/>
    <property type="project" value="UniProtKB-SubCell"/>
</dbReference>
<comment type="similarity">
    <text evidence="8">Belongs to the FliO/MopB family.</text>
</comment>
<evidence type="ECO:0000256" key="3">
    <source>
        <dbReference type="ARBA" id="ARBA00022475"/>
    </source>
</evidence>
<evidence type="ECO:0000313" key="10">
    <source>
        <dbReference type="EMBL" id="VAY86533.1"/>
    </source>
</evidence>
<protein>
    <submittedName>
        <fullName evidence="10">Flagellar protein</fullName>
    </submittedName>
</protein>
<keyword evidence="7" id="KW-0975">Bacterial flagellum</keyword>
<gene>
    <name evidence="10" type="primary">fliO</name>
    <name evidence="10" type="ORF">CARN8_1060028</name>
</gene>
<dbReference type="InterPro" id="IPR052205">
    <property type="entry name" value="FliO/MopB"/>
</dbReference>
<keyword evidence="4 9" id="KW-0812">Transmembrane</keyword>
<evidence type="ECO:0000256" key="4">
    <source>
        <dbReference type="ARBA" id="ARBA00022692"/>
    </source>
</evidence>
<dbReference type="GO" id="GO:0009425">
    <property type="term" value="C:bacterial-type flagellum basal body"/>
    <property type="evidence" value="ECO:0007669"/>
    <property type="project" value="UniProtKB-SubCell"/>
</dbReference>
<reference evidence="10" key="1">
    <citation type="submission" date="2018-10" db="EMBL/GenBank/DDBJ databases">
        <authorList>
            <person name="Plewniak F."/>
        </authorList>
    </citation>
    <scope>NUCLEOTIDE SEQUENCE</scope>
</reference>
<keyword evidence="10" id="KW-0282">Flagellum</keyword>
<evidence type="ECO:0000256" key="8">
    <source>
        <dbReference type="ARBA" id="ARBA00037937"/>
    </source>
</evidence>
<evidence type="ECO:0000256" key="9">
    <source>
        <dbReference type="SAM" id="Phobius"/>
    </source>
</evidence>
<dbReference type="Pfam" id="PF04347">
    <property type="entry name" value="FliO"/>
    <property type="match status" value="1"/>
</dbReference>
<evidence type="ECO:0000256" key="7">
    <source>
        <dbReference type="ARBA" id="ARBA00023143"/>
    </source>
</evidence>
<keyword evidence="10" id="KW-0969">Cilium</keyword>
<accession>A0A3P3ZLB6</accession>
<dbReference type="EMBL" id="UOYP01000009">
    <property type="protein sequence ID" value="VAY86533.1"/>
    <property type="molecule type" value="Genomic_DNA"/>
</dbReference>
<evidence type="ECO:0000256" key="6">
    <source>
        <dbReference type="ARBA" id="ARBA00023136"/>
    </source>
</evidence>
<evidence type="ECO:0000256" key="2">
    <source>
        <dbReference type="ARBA" id="ARBA00004236"/>
    </source>
</evidence>
<evidence type="ECO:0000256" key="1">
    <source>
        <dbReference type="ARBA" id="ARBA00004117"/>
    </source>
</evidence>
<dbReference type="NCBIfam" id="TIGR03500">
    <property type="entry name" value="FliO_TIGR"/>
    <property type="match status" value="1"/>
</dbReference>
<dbReference type="PANTHER" id="PTHR38766:SF1">
    <property type="entry name" value="FLAGELLAR PROTEIN FLIO"/>
    <property type="match status" value="1"/>
</dbReference>
<organism evidence="10">
    <name type="scientific">mine drainage metagenome</name>
    <dbReference type="NCBI Taxonomy" id="410659"/>
    <lineage>
        <taxon>unclassified sequences</taxon>
        <taxon>metagenomes</taxon>
        <taxon>ecological metagenomes</taxon>
    </lineage>
</organism>
<dbReference type="PANTHER" id="PTHR38766">
    <property type="entry name" value="FLAGELLAR PROTEIN FLIO"/>
    <property type="match status" value="1"/>
</dbReference>
<dbReference type="GO" id="GO:0044781">
    <property type="term" value="P:bacterial-type flagellum organization"/>
    <property type="evidence" value="ECO:0007669"/>
    <property type="project" value="InterPro"/>
</dbReference>
<proteinExistence type="inferred from homology"/>
<sequence length="129" mass="13744">MKFLVFVMGLGVGPELVWALESGSGHVTYAPPTVLTWTTGIQIVLSLGLVLALMAGVAWALKKFQWASSSAGKGRQSLRIVSSLAVGQRERVVVVEVQDTWVVVGVAPGQVQTLHILPRPGGKDRELEG</sequence>
<keyword evidence="10" id="KW-0966">Cell projection</keyword>
<feature type="transmembrane region" description="Helical" evidence="9">
    <location>
        <begin position="43"/>
        <end position="61"/>
    </location>
</feature>